<keyword evidence="2" id="KW-0812">Transmembrane</keyword>
<dbReference type="SUPFAM" id="SSF55166">
    <property type="entry name" value="Hedgehog/DD-peptidase"/>
    <property type="match status" value="1"/>
</dbReference>
<feature type="domain" description="D-alanyl-D-alanine carboxypeptidase-like core" evidence="3">
    <location>
        <begin position="135"/>
        <end position="263"/>
    </location>
</feature>
<proteinExistence type="predicted"/>
<feature type="region of interest" description="Disordered" evidence="1">
    <location>
        <begin position="48"/>
        <end position="97"/>
    </location>
</feature>
<evidence type="ECO:0000313" key="4">
    <source>
        <dbReference type="EMBL" id="MCM1982516.1"/>
    </source>
</evidence>
<keyword evidence="4" id="KW-0378">Hydrolase</keyword>
<dbReference type="InterPro" id="IPR052179">
    <property type="entry name" value="DD-CPase-like"/>
</dbReference>
<keyword evidence="5" id="KW-1185">Reference proteome</keyword>
<accession>A0ABD4T1J2</accession>
<dbReference type="Proteomes" id="UP000031561">
    <property type="component" value="Unassembled WGS sequence"/>
</dbReference>
<dbReference type="PANTHER" id="PTHR34385">
    <property type="entry name" value="D-ALANYL-D-ALANINE CARBOXYPEPTIDASE"/>
    <property type="match status" value="1"/>
</dbReference>
<evidence type="ECO:0000256" key="1">
    <source>
        <dbReference type="SAM" id="MobiDB-lite"/>
    </source>
</evidence>
<dbReference type="PANTHER" id="PTHR34385:SF1">
    <property type="entry name" value="PEPTIDOGLYCAN L-ALANYL-D-GLUTAMATE ENDOPEPTIDASE CWLK"/>
    <property type="match status" value="1"/>
</dbReference>
<keyword evidence="2" id="KW-1133">Transmembrane helix</keyword>
<protein>
    <submittedName>
        <fullName evidence="4">D-alanyl-D-alanine carboxypeptidase family protein</fullName>
    </submittedName>
</protein>
<gene>
    <name evidence="4" type="ORF">QQ91_0006720</name>
</gene>
<dbReference type="InterPro" id="IPR003709">
    <property type="entry name" value="VanY-like_core_dom"/>
</dbReference>
<sequence length="286" mass="31677">MKHRSRLHIHSPFQFIALTLLAAIVTVWIGMLVLFAWRQMAPPNQVDDIPDRVTAAPPTQASPPRIPATPAPPQPSQAVPTPSASPPLSDNPSILSTADPQVAARGGEPHYNHLPYQEATGELMTVGEYYDRPEQLVPEVAQAFWTMQDAAAASGIRLGPISGFRTIADQAQLFERQIQRHGGSAQEAATLSAPPGYSEHHTGYTLDIRDLDQPDTDLKYAMENTAAYRWLLDNGCTYGFELSFPEGNRQGVSFEPWHWRYIGSPQAKQLFANAHQRYPHPTYCNT</sequence>
<dbReference type="Pfam" id="PF02557">
    <property type="entry name" value="VanY"/>
    <property type="match status" value="1"/>
</dbReference>
<keyword evidence="4" id="KW-0121">Carboxypeptidase</keyword>
<feature type="transmembrane region" description="Helical" evidence="2">
    <location>
        <begin position="12"/>
        <end position="37"/>
    </location>
</feature>
<feature type="compositionally biased region" description="Pro residues" evidence="1">
    <location>
        <begin position="60"/>
        <end position="75"/>
    </location>
</feature>
<evidence type="ECO:0000259" key="3">
    <source>
        <dbReference type="Pfam" id="PF02557"/>
    </source>
</evidence>
<dbReference type="CDD" id="cd14852">
    <property type="entry name" value="LD-carboxypeptidase"/>
    <property type="match status" value="1"/>
</dbReference>
<evidence type="ECO:0000313" key="5">
    <source>
        <dbReference type="Proteomes" id="UP000031561"/>
    </source>
</evidence>
<name>A0ABD4T1J2_9CYAN</name>
<keyword evidence="2" id="KW-0472">Membrane</keyword>
<feature type="compositionally biased region" description="Polar residues" evidence="1">
    <location>
        <begin position="88"/>
        <end position="97"/>
    </location>
</feature>
<organism evidence="4 5">
    <name type="scientific">Lyngbya confervoides BDU141951</name>
    <dbReference type="NCBI Taxonomy" id="1574623"/>
    <lineage>
        <taxon>Bacteria</taxon>
        <taxon>Bacillati</taxon>
        <taxon>Cyanobacteriota</taxon>
        <taxon>Cyanophyceae</taxon>
        <taxon>Oscillatoriophycideae</taxon>
        <taxon>Oscillatoriales</taxon>
        <taxon>Microcoleaceae</taxon>
        <taxon>Lyngbya</taxon>
    </lineage>
</organism>
<dbReference type="GO" id="GO:0004180">
    <property type="term" value="F:carboxypeptidase activity"/>
    <property type="evidence" value="ECO:0007669"/>
    <property type="project" value="UniProtKB-KW"/>
</dbReference>
<keyword evidence="4" id="KW-0645">Protease</keyword>
<dbReference type="InterPro" id="IPR058193">
    <property type="entry name" value="VanY/YodJ_core_dom"/>
</dbReference>
<dbReference type="InterPro" id="IPR009045">
    <property type="entry name" value="Zn_M74/Hedgehog-like"/>
</dbReference>
<dbReference type="AlphaFoldDB" id="A0ABD4T1J2"/>
<dbReference type="Gene3D" id="3.30.1380.10">
    <property type="match status" value="1"/>
</dbReference>
<dbReference type="EMBL" id="JTHE03000042">
    <property type="protein sequence ID" value="MCM1982516.1"/>
    <property type="molecule type" value="Genomic_DNA"/>
</dbReference>
<reference evidence="4 5" key="1">
    <citation type="journal article" date="2015" name="Genome Announc.">
        <title>Draft Genome Sequence of Filamentous Marine Cyanobacterium Lyngbya confervoides Strain BDU141951.</title>
        <authorList>
            <person name="Chandrababunaidu M.M."/>
            <person name="Sen D."/>
            <person name="Tripathy S."/>
        </authorList>
    </citation>
    <scope>NUCLEOTIDE SEQUENCE [LARGE SCALE GENOMIC DNA]</scope>
    <source>
        <strain evidence="4 5">BDU141951</strain>
    </source>
</reference>
<comment type="caution">
    <text evidence="4">The sequence shown here is derived from an EMBL/GenBank/DDBJ whole genome shotgun (WGS) entry which is preliminary data.</text>
</comment>
<evidence type="ECO:0000256" key="2">
    <source>
        <dbReference type="SAM" id="Phobius"/>
    </source>
</evidence>
<dbReference type="RefSeq" id="WP_166281331.1">
    <property type="nucleotide sequence ID" value="NZ_JTHE03000042.1"/>
</dbReference>